<dbReference type="SUPFAM" id="SSF49899">
    <property type="entry name" value="Concanavalin A-like lectins/glucanases"/>
    <property type="match status" value="1"/>
</dbReference>
<dbReference type="PANTHER" id="PTHR16021">
    <property type="entry name" value="MANSC DOMAIN CONTAINING PROTEIN 1"/>
    <property type="match status" value="1"/>
</dbReference>
<feature type="region of interest" description="Disordered" evidence="1">
    <location>
        <begin position="436"/>
        <end position="490"/>
    </location>
</feature>
<feature type="compositionally biased region" description="Low complexity" evidence="1">
    <location>
        <begin position="865"/>
        <end position="880"/>
    </location>
</feature>
<feature type="compositionally biased region" description="Low complexity" evidence="1">
    <location>
        <begin position="337"/>
        <end position="361"/>
    </location>
</feature>
<feature type="compositionally biased region" description="Low complexity" evidence="1">
    <location>
        <begin position="122"/>
        <end position="150"/>
    </location>
</feature>
<feature type="compositionally biased region" description="Polar residues" evidence="1">
    <location>
        <begin position="44"/>
        <end position="62"/>
    </location>
</feature>
<dbReference type="Proteomes" id="UP000054272">
    <property type="component" value="Unassembled WGS sequence"/>
</dbReference>
<feature type="compositionally biased region" description="Polar residues" evidence="1">
    <location>
        <begin position="547"/>
        <end position="563"/>
    </location>
</feature>
<feature type="compositionally biased region" description="Polar residues" evidence="1">
    <location>
        <begin position="277"/>
        <end position="286"/>
    </location>
</feature>
<evidence type="ECO:0000313" key="3">
    <source>
        <dbReference type="EMBL" id="KIR76188.1"/>
    </source>
</evidence>
<feature type="compositionally biased region" description="Basic and acidic residues" evidence="1">
    <location>
        <begin position="1076"/>
        <end position="1100"/>
    </location>
</feature>
<proteinExistence type="predicted"/>
<dbReference type="PROSITE" id="PS50188">
    <property type="entry name" value="B302_SPRY"/>
    <property type="match status" value="1"/>
</dbReference>
<evidence type="ECO:0000259" key="2">
    <source>
        <dbReference type="PROSITE" id="PS50188"/>
    </source>
</evidence>
<dbReference type="EMBL" id="KN848812">
    <property type="protein sequence ID" value="KIR76188.1"/>
    <property type="molecule type" value="Genomic_DNA"/>
</dbReference>
<evidence type="ECO:0000256" key="1">
    <source>
        <dbReference type="SAM" id="MobiDB-lite"/>
    </source>
</evidence>
<accession>A0ABR5BKL4</accession>
<feature type="domain" description="B30.2/SPRY" evidence="2">
    <location>
        <begin position="753"/>
        <end position="1034"/>
    </location>
</feature>
<feature type="region of interest" description="Disordered" evidence="1">
    <location>
        <begin position="335"/>
        <end position="419"/>
    </location>
</feature>
<reference evidence="3 4" key="1">
    <citation type="submission" date="2015-01" db="EMBL/GenBank/DDBJ databases">
        <title>The Genome Sequence of Cryptococcus gattii EJB2.</title>
        <authorList>
            <consortium name="The Broad Institute Genomics Platform"/>
            <person name="Cuomo C."/>
            <person name="Litvintseva A."/>
            <person name="Chen Y."/>
            <person name="Heitman J."/>
            <person name="Sun S."/>
            <person name="Springer D."/>
            <person name="Dromer F."/>
            <person name="Young S."/>
            <person name="Zeng Q."/>
            <person name="Gargeya S."/>
            <person name="Abouelleil A."/>
            <person name="Alvarado L."/>
            <person name="Chapman S.B."/>
            <person name="Gainer-Dewar J."/>
            <person name="Goldberg J."/>
            <person name="Griggs A."/>
            <person name="Gujja S."/>
            <person name="Hansen M."/>
            <person name="Howarth C."/>
            <person name="Imamovic A."/>
            <person name="Larimer J."/>
            <person name="Murphy C."/>
            <person name="Naylor J."/>
            <person name="Pearson M."/>
            <person name="Priest M."/>
            <person name="Roberts A."/>
            <person name="Saif S."/>
            <person name="Shea T."/>
            <person name="Sykes S."/>
            <person name="Wortman J."/>
            <person name="Nusbaum C."/>
            <person name="Birren B."/>
        </authorList>
    </citation>
    <scope>NUCLEOTIDE SEQUENCE [LARGE SCALE GENOMIC DNA]</scope>
    <source>
        <strain evidence="3 4">EJB2</strain>
    </source>
</reference>
<organism evidence="3 4">
    <name type="scientific">Cryptococcus gattii EJB2</name>
    <dbReference type="NCBI Taxonomy" id="1296103"/>
    <lineage>
        <taxon>Eukaryota</taxon>
        <taxon>Fungi</taxon>
        <taxon>Dikarya</taxon>
        <taxon>Basidiomycota</taxon>
        <taxon>Agaricomycotina</taxon>
        <taxon>Tremellomycetes</taxon>
        <taxon>Tremellales</taxon>
        <taxon>Cryptococcaceae</taxon>
        <taxon>Cryptococcus</taxon>
        <taxon>Cryptococcus gattii species complex</taxon>
    </lineage>
</organism>
<keyword evidence="4" id="KW-1185">Reference proteome</keyword>
<feature type="compositionally biased region" description="Gly residues" evidence="1">
    <location>
        <begin position="441"/>
        <end position="457"/>
    </location>
</feature>
<feature type="compositionally biased region" description="Gly residues" evidence="1">
    <location>
        <begin position="362"/>
        <end position="372"/>
    </location>
</feature>
<feature type="compositionally biased region" description="Basic and acidic residues" evidence="1">
    <location>
        <begin position="63"/>
        <end position="96"/>
    </location>
</feature>
<dbReference type="InterPro" id="IPR013320">
    <property type="entry name" value="ConA-like_dom_sf"/>
</dbReference>
<feature type="region of interest" description="Disordered" evidence="1">
    <location>
        <begin position="538"/>
        <end position="708"/>
    </location>
</feature>
<dbReference type="InterPro" id="IPR052660">
    <property type="entry name" value="Erythrocyte_Invasion_ImmMod"/>
</dbReference>
<feature type="region of interest" description="Disordered" evidence="1">
    <location>
        <begin position="858"/>
        <end position="888"/>
    </location>
</feature>
<feature type="compositionally biased region" description="Low complexity" evidence="1">
    <location>
        <begin position="242"/>
        <end position="276"/>
    </location>
</feature>
<dbReference type="Pfam" id="PF00622">
    <property type="entry name" value="SPRY"/>
    <property type="match status" value="1"/>
</dbReference>
<feature type="compositionally biased region" description="Low complexity" evidence="1">
    <location>
        <begin position="1112"/>
        <end position="1130"/>
    </location>
</feature>
<evidence type="ECO:0000313" key="4">
    <source>
        <dbReference type="Proteomes" id="UP000054272"/>
    </source>
</evidence>
<dbReference type="PANTHER" id="PTHR16021:SF23">
    <property type="entry name" value="FI18411P1-RELATED"/>
    <property type="match status" value="1"/>
</dbReference>
<protein>
    <submittedName>
        <fullName evidence="3">Beta-catenin-like protein 1</fullName>
    </submittedName>
</protein>
<feature type="region of interest" description="Disordered" evidence="1">
    <location>
        <begin position="242"/>
        <end position="313"/>
    </location>
</feature>
<name>A0ABR5BKL4_9TREE</name>
<feature type="region of interest" description="Disordered" evidence="1">
    <location>
        <begin position="1257"/>
        <end position="1278"/>
    </location>
</feature>
<feature type="compositionally biased region" description="Low complexity" evidence="1">
    <location>
        <begin position="473"/>
        <end position="485"/>
    </location>
</feature>
<dbReference type="Gene3D" id="2.60.120.920">
    <property type="match status" value="1"/>
</dbReference>
<feature type="region of interest" description="Disordered" evidence="1">
    <location>
        <begin position="1076"/>
        <end position="1135"/>
    </location>
</feature>
<sequence>MPPPENPPIDPFPPLRPTFSPVESRSTSYAAIVRRNTNINTNTDPSVSTNPDINISGTSSAGRDTEERYLGESSSGRERVHPWRESVHPWRERTMDDNGNVSQADTSRRTGNAGGSADDNLNTNTNISATSSSSTNQNTSTNTDSQTNINPVAPFTLREMLRNIQAPSAAPATSSPAWASASVPAQAPASRSTSRIGVNGLPYVRYYDFSHPTRDGNGRLNIRENDDRPTVSGLLSRIIDSSNSASASAETQNQNHNQNQNQSQNQQNQTGAQTQTHDQSAYSSPPFNRPSAARRGPPIITDGNDRYTSGSTPIAQVQGQGQQRNYFGPIYPVPLPSNTNNANNANNTNNTNNTINTNNSGGNSGGNGIGAGEGDDNDIIVSFLPSPPRLFDSDGDSLHSLTDEEDDDGNRVYGDGGDGRELWDEVEWMREVLDADHASGTGTGSGNGAGAGVGAGAGTRNERPFPFRRPGLGSAQADGATGQGADLHRGGFNRRRDYLDFLDHVINLPNNSSIPSVRSLTQNLLDSLNSNRLSQTLHTHSHPRVQNLINDDLSNPDRNTNGGPSAEGQAHGVSRPLEYALNVSRSSSRAESRAAGLSPTNLGPTQVGVRPPVLVSSASASSSRRSRGRRARSAGPDLDMDEHGEGTEGLLGEDSPARKRSRTSASSSSSASSSLNTNTNSTLSTSSSGDSSPTHAQTRQLSGPAKHFRPPYLSLSSLPVDTALPLDLGFPQPPSSAHLTLSLHIHRPSPTLMPAPLATNTETETGNKAKTGTGKKSEDVLPPRIVARRDPGYPVIRPCITFSHPRPTRTDSDATSILTTLPVPRGVGIFYWEAEVLAKGEEGFISVGWIAGLPTPVIPPDQKDSTSANATANANASESGSGSGSGSIILNANTIPNTGGAGGHAGVPMRNMRRLVGWSKGSWGWHGDDGRLFAGQGMGERFSETWGEGDVVGLGLDQTTSTLFFTKNGVLVGSKTFPTLPSCGPPPPPSSSPMPFASQRHPVITKSTDTLLYPAVGLRSQGESVAVNLCGPFRYDIEAHVRGVKDRMSKEVEEVELKKVASVVDLVDDRDVAVADAEQARETEGKCEDKRVGEMKEPVDSSHVGTPIHRISSATTPTSTSTPEPLSSNSQKRPPCAPLDPLCLTTTAFVLDYLNHHGHTKAEGMMRRAIRGRNWIGAPASSSSSSSSPTAIDSRILNLATSDGIRMTKPNQTRQDFPTVSSALLYLSNLIRKPFEQRVPWTLWKELALLDNVSAHSREDMKEGEKGEGKGKERALESGIRDLRHKTDETDGMEREEMELEGSLLVYDFLHAAIFSAADQDSIEVDGEEGMREKQGADADARTIAIGRKIQGHLQRSCTSLSASTLPAVLKSRRQEDDWAIYAKEAFGAIVDPQRYSESERWAHWRDRLAGRLEVFLRRRRNLPQISRLETAIIQTDAVVHALAERRPSSGAAFVDVKGALRLSEAKEKRM</sequence>
<feature type="compositionally biased region" description="Low complexity" evidence="1">
    <location>
        <begin position="663"/>
        <end position="688"/>
    </location>
</feature>
<feature type="compositionally biased region" description="Low complexity" evidence="1">
    <location>
        <begin position="584"/>
        <end position="595"/>
    </location>
</feature>
<dbReference type="InterPro" id="IPR043136">
    <property type="entry name" value="B30.2/SPRY_sf"/>
</dbReference>
<gene>
    <name evidence="3" type="ORF">I306_06878</name>
</gene>
<dbReference type="SMART" id="SM00449">
    <property type="entry name" value="SPRY"/>
    <property type="match status" value="1"/>
</dbReference>
<feature type="compositionally biased region" description="Pro residues" evidence="1">
    <location>
        <begin position="1"/>
        <end position="16"/>
    </location>
</feature>
<feature type="region of interest" description="Disordered" evidence="1">
    <location>
        <begin position="1"/>
        <end position="150"/>
    </location>
</feature>
<dbReference type="InterPro" id="IPR001870">
    <property type="entry name" value="B30.2/SPRY"/>
</dbReference>
<feature type="compositionally biased region" description="Polar residues" evidence="1">
    <location>
        <begin position="689"/>
        <end position="701"/>
    </location>
</feature>
<feature type="compositionally biased region" description="Low complexity" evidence="1">
    <location>
        <begin position="758"/>
        <end position="774"/>
    </location>
</feature>
<feature type="region of interest" description="Disordered" evidence="1">
    <location>
        <begin position="750"/>
        <end position="778"/>
    </location>
</feature>
<dbReference type="InterPro" id="IPR003877">
    <property type="entry name" value="SPRY_dom"/>
</dbReference>